<evidence type="ECO:0000259" key="1">
    <source>
        <dbReference type="PROSITE" id="PS50042"/>
    </source>
</evidence>
<dbReference type="PROSITE" id="PS50042">
    <property type="entry name" value="CNMP_BINDING_3"/>
    <property type="match status" value="1"/>
</dbReference>
<proteinExistence type="predicted"/>
<dbReference type="InterPro" id="IPR000595">
    <property type="entry name" value="cNMP-bd_dom"/>
</dbReference>
<accession>I7LU70</accession>
<reference evidence="3" key="1">
    <citation type="journal article" date="2006" name="PLoS Biol.">
        <title>Macronuclear genome sequence of the ciliate Tetrahymena thermophila, a model eukaryote.</title>
        <authorList>
            <person name="Eisen J.A."/>
            <person name="Coyne R.S."/>
            <person name="Wu M."/>
            <person name="Wu D."/>
            <person name="Thiagarajan M."/>
            <person name="Wortman J.R."/>
            <person name="Badger J.H."/>
            <person name="Ren Q."/>
            <person name="Amedeo P."/>
            <person name="Jones K.M."/>
            <person name="Tallon L.J."/>
            <person name="Delcher A.L."/>
            <person name="Salzberg S.L."/>
            <person name="Silva J.C."/>
            <person name="Haas B.J."/>
            <person name="Majoros W.H."/>
            <person name="Farzad M."/>
            <person name="Carlton J.M."/>
            <person name="Smith R.K. Jr."/>
            <person name="Garg J."/>
            <person name="Pearlman R.E."/>
            <person name="Karrer K.M."/>
            <person name="Sun L."/>
            <person name="Manning G."/>
            <person name="Elde N.C."/>
            <person name="Turkewitz A.P."/>
            <person name="Asai D.J."/>
            <person name="Wilkes D.E."/>
            <person name="Wang Y."/>
            <person name="Cai H."/>
            <person name="Collins K."/>
            <person name="Stewart B.A."/>
            <person name="Lee S.R."/>
            <person name="Wilamowska K."/>
            <person name="Weinberg Z."/>
            <person name="Ruzzo W.L."/>
            <person name="Wloga D."/>
            <person name="Gaertig J."/>
            <person name="Frankel J."/>
            <person name="Tsao C.-C."/>
            <person name="Gorovsky M.A."/>
            <person name="Keeling P.J."/>
            <person name="Waller R.F."/>
            <person name="Patron N.J."/>
            <person name="Cherry J.M."/>
            <person name="Stover N.A."/>
            <person name="Krieger C.J."/>
            <person name="del Toro C."/>
            <person name="Ryder H.F."/>
            <person name="Williamson S.C."/>
            <person name="Barbeau R.A."/>
            <person name="Hamilton E.P."/>
            <person name="Orias E."/>
        </authorList>
    </citation>
    <scope>NUCLEOTIDE SEQUENCE [LARGE SCALE GENOMIC DNA]</scope>
    <source>
        <strain evidence="3">SB210</strain>
    </source>
</reference>
<keyword evidence="3" id="KW-1185">Reference proteome</keyword>
<dbReference type="KEGG" id="tet:TTHERM_00706290"/>
<dbReference type="InterPro" id="IPR014710">
    <property type="entry name" value="RmlC-like_jellyroll"/>
</dbReference>
<dbReference type="InterPro" id="IPR018490">
    <property type="entry name" value="cNMP-bd_dom_sf"/>
</dbReference>
<dbReference type="Gene3D" id="2.60.120.10">
    <property type="entry name" value="Jelly Rolls"/>
    <property type="match status" value="2"/>
</dbReference>
<organism evidence="2 3">
    <name type="scientific">Tetrahymena thermophila (strain SB210)</name>
    <dbReference type="NCBI Taxonomy" id="312017"/>
    <lineage>
        <taxon>Eukaryota</taxon>
        <taxon>Sar</taxon>
        <taxon>Alveolata</taxon>
        <taxon>Ciliophora</taxon>
        <taxon>Intramacronucleata</taxon>
        <taxon>Oligohymenophorea</taxon>
        <taxon>Hymenostomatida</taxon>
        <taxon>Tetrahymenina</taxon>
        <taxon>Tetrahymenidae</taxon>
        <taxon>Tetrahymena</taxon>
    </lineage>
</organism>
<dbReference type="EMBL" id="GG662794">
    <property type="protein sequence ID" value="EAR90714.1"/>
    <property type="molecule type" value="Genomic_DNA"/>
</dbReference>
<evidence type="ECO:0000313" key="3">
    <source>
        <dbReference type="Proteomes" id="UP000009168"/>
    </source>
</evidence>
<name>I7LU70_TETTS</name>
<dbReference type="Proteomes" id="UP000009168">
    <property type="component" value="Unassembled WGS sequence"/>
</dbReference>
<evidence type="ECO:0000313" key="2">
    <source>
        <dbReference type="EMBL" id="EAR90714.1"/>
    </source>
</evidence>
<gene>
    <name evidence="2" type="ORF">TTHERM_00706290</name>
</gene>
<dbReference type="InParanoid" id="I7LU70"/>
<dbReference type="GeneID" id="7840192"/>
<sequence length="850" mass="100119">MNKDSNQINQIRDENVNNEDYLKYQEYKLSKIKGRKEKFYPAPKDLPHIFQDFIDIILKSEQKSQEDLQKVINFLGYTQIIQGMEIPNQFYEDFIMMLIPSMKIKYVSKGEVIYKINEEQQQFYILLNGYIDIFYPKSFQEVQNEAELIKQEELQKEQSKKKKRYYDKENVISEQEMLFQRKKNEEIQLDAFKKIDEEKGKIRVFDANGVLLYKKIETLQIKGTDFGYTQKKKAFAIGGSQLQESKATVLCLSLEAVKEAKNQIQEKIDQKIVEIKPFFKGIHLKQTIYNQNQLDPFLYLVLDGEVEIIQKKSPSQILIDEKISKKKNFRYLKEKKESEGQELEEFDQLAQKQQVPSNSVGNTLKIQHVIKLTIYSKGQLFGEEDIFFNGCKRTNSAVVLSQTVTLLKIDYKLLLEEVHVEGYLQNLKLTAQAKLQSRHAREELIEQASNNKLIYINDQHTQEVVDKFFSEQQTYAAELQSHLKLNKHFSEKYLKRQQDLIIANDITRQTEIIAKTSEENQRIFKQIPKENFRFPNLSEHMYPEGTYKMPYDPYLFRLKSTYKIKYKKSFCENNADNQENSLTSIQNKSIPNKLQLILQNQNYSHQQNPLYKDFRALQTSLEGQKQEESMINPKIKTLPTEENQDQSVVEIAQFLTEIPDEQYEPFDNINKQHPKQKSRNFSSLFEEMGQNESENDKNQNKIKPLKDQCNFTDLKKSQSLKNLKRLQSDQQISYYNLSFKKIDQLKQNINYNNQSRYESTGYSYSSVAQLQTDTSQEKNLQKDVSYIKLPVICPPPPPKIIINKKTRSISESSFKSLPKQANLQLTNHRYIQKFQMLKQLADDKNENKKI</sequence>
<dbReference type="RefSeq" id="XP_001010959.1">
    <property type="nucleotide sequence ID" value="XM_001010959.1"/>
</dbReference>
<feature type="domain" description="Cyclic nucleotide-binding" evidence="1">
    <location>
        <begin position="86"/>
        <end position="134"/>
    </location>
</feature>
<dbReference type="HOGENOM" id="CLU_335733_0_0_1"/>
<protein>
    <submittedName>
        <fullName evidence="2">Cyclic nucleotide-binding domain protein</fullName>
    </submittedName>
</protein>
<dbReference type="AlphaFoldDB" id="I7LU70"/>
<dbReference type="SUPFAM" id="SSF51206">
    <property type="entry name" value="cAMP-binding domain-like"/>
    <property type="match status" value="2"/>
</dbReference>